<comment type="caution">
    <text evidence="1">The sequence shown here is derived from an EMBL/GenBank/DDBJ whole genome shotgun (WGS) entry which is preliminary data.</text>
</comment>
<protein>
    <submittedName>
        <fullName evidence="1">Uncharacterized protein</fullName>
    </submittedName>
</protein>
<sequence length="70" mass="7681">MQLLLNLASEILTTSRSTKNYTSTRNGRTVRADYNIGQTISRVGLLVAELPSQLISKWSVSVGPGFRKQG</sequence>
<organism evidence="1 2">
    <name type="scientific">Diaporthe vaccinii</name>
    <dbReference type="NCBI Taxonomy" id="105482"/>
    <lineage>
        <taxon>Eukaryota</taxon>
        <taxon>Fungi</taxon>
        <taxon>Dikarya</taxon>
        <taxon>Ascomycota</taxon>
        <taxon>Pezizomycotina</taxon>
        <taxon>Sordariomycetes</taxon>
        <taxon>Sordariomycetidae</taxon>
        <taxon>Diaporthales</taxon>
        <taxon>Diaporthaceae</taxon>
        <taxon>Diaporthe</taxon>
        <taxon>Diaporthe eres species complex</taxon>
    </lineage>
</organism>
<gene>
    <name evidence="1" type="ORF">FJTKL_01334</name>
</gene>
<dbReference type="EMBL" id="JBAWTH010000121">
    <property type="protein sequence ID" value="KAL2276172.1"/>
    <property type="molecule type" value="Genomic_DNA"/>
</dbReference>
<evidence type="ECO:0000313" key="1">
    <source>
        <dbReference type="EMBL" id="KAL2276172.1"/>
    </source>
</evidence>
<evidence type="ECO:0000313" key="2">
    <source>
        <dbReference type="Proteomes" id="UP001600888"/>
    </source>
</evidence>
<name>A0ABR4E158_9PEZI</name>
<dbReference type="Proteomes" id="UP001600888">
    <property type="component" value="Unassembled WGS sequence"/>
</dbReference>
<keyword evidence="2" id="KW-1185">Reference proteome</keyword>
<accession>A0ABR4E158</accession>
<proteinExistence type="predicted"/>
<reference evidence="1 2" key="1">
    <citation type="submission" date="2024-03" db="EMBL/GenBank/DDBJ databases">
        <title>A high-quality draft genome sequence of Diaporthe vaccinii, a causative agent of upright dieback and viscid rot disease in cranberry plants.</title>
        <authorList>
            <person name="Sarrasin M."/>
            <person name="Lang B.F."/>
            <person name="Burger G."/>
        </authorList>
    </citation>
    <scope>NUCLEOTIDE SEQUENCE [LARGE SCALE GENOMIC DNA]</scope>
    <source>
        <strain evidence="1 2">IS7</strain>
    </source>
</reference>